<name>A0A920CVJ8_9BACL</name>
<keyword evidence="8" id="KW-0443">Lipid metabolism</keyword>
<dbReference type="Pfam" id="PF00109">
    <property type="entry name" value="ketoacyl-synt"/>
    <property type="match status" value="1"/>
</dbReference>
<dbReference type="GO" id="GO:0006633">
    <property type="term" value="P:fatty acid biosynthetic process"/>
    <property type="evidence" value="ECO:0007669"/>
    <property type="project" value="UniProtKB-UniRule"/>
</dbReference>
<evidence type="ECO:0000256" key="10">
    <source>
        <dbReference type="ARBA" id="ARBA00023315"/>
    </source>
</evidence>
<evidence type="ECO:0000259" key="17">
    <source>
        <dbReference type="PROSITE" id="PS52004"/>
    </source>
</evidence>
<dbReference type="NCBIfam" id="TIGR03150">
    <property type="entry name" value="fabF"/>
    <property type="match status" value="1"/>
</dbReference>
<evidence type="ECO:0000256" key="2">
    <source>
        <dbReference type="ARBA" id="ARBA00008467"/>
    </source>
</evidence>
<keyword evidence="9 14" id="KW-0275">Fatty acid biosynthesis</keyword>
<dbReference type="InterPro" id="IPR018201">
    <property type="entry name" value="Ketoacyl_synth_AS"/>
</dbReference>
<evidence type="ECO:0000256" key="4">
    <source>
        <dbReference type="ARBA" id="ARBA00014657"/>
    </source>
</evidence>
<dbReference type="InterPro" id="IPR017568">
    <property type="entry name" value="3-oxoacyl-ACP_synth-2"/>
</dbReference>
<evidence type="ECO:0000256" key="11">
    <source>
        <dbReference type="ARBA" id="ARBA00024006"/>
    </source>
</evidence>
<accession>A0A920CVJ8</accession>
<dbReference type="InterPro" id="IPR000794">
    <property type="entry name" value="Beta-ketoacyl_synthase"/>
</dbReference>
<evidence type="ECO:0000256" key="5">
    <source>
        <dbReference type="ARBA" id="ARBA00022516"/>
    </source>
</evidence>
<dbReference type="PROSITE" id="PS52004">
    <property type="entry name" value="KS3_2"/>
    <property type="match status" value="1"/>
</dbReference>
<dbReference type="SMART" id="SM00825">
    <property type="entry name" value="PKS_KS"/>
    <property type="match status" value="1"/>
</dbReference>
<dbReference type="InterPro" id="IPR014030">
    <property type="entry name" value="Ketoacyl_synth_N"/>
</dbReference>
<dbReference type="FunFam" id="3.40.47.10:FF:000009">
    <property type="entry name" value="3-oxoacyl-[acyl-carrier-protein] synthase 2"/>
    <property type="match status" value="1"/>
</dbReference>
<dbReference type="EC" id="2.3.1.179" evidence="3 14"/>
<keyword evidence="10 14" id="KW-0012">Acyltransferase</keyword>
<dbReference type="InterPro" id="IPR020841">
    <property type="entry name" value="PKS_Beta-ketoAc_synthase_dom"/>
</dbReference>
<evidence type="ECO:0000256" key="1">
    <source>
        <dbReference type="ARBA" id="ARBA00005194"/>
    </source>
</evidence>
<dbReference type="EMBL" id="BOSE01000008">
    <property type="protein sequence ID" value="GIP18232.1"/>
    <property type="molecule type" value="Genomic_DNA"/>
</dbReference>
<feature type="active site" description="For beta-ketoacyl synthase activity" evidence="15">
    <location>
        <position position="162"/>
    </location>
</feature>
<dbReference type="SUPFAM" id="SSF53901">
    <property type="entry name" value="Thiolase-like"/>
    <property type="match status" value="2"/>
</dbReference>
<evidence type="ECO:0000256" key="8">
    <source>
        <dbReference type="ARBA" id="ARBA00023098"/>
    </source>
</evidence>
<keyword evidence="5 14" id="KW-0444">Lipid biosynthesis</keyword>
<dbReference type="CDD" id="cd00834">
    <property type="entry name" value="KAS_I_II"/>
    <property type="match status" value="1"/>
</dbReference>
<organism evidence="18 19">
    <name type="scientific">Paenibacillus montaniterrae</name>
    <dbReference type="NCBI Taxonomy" id="429341"/>
    <lineage>
        <taxon>Bacteria</taxon>
        <taxon>Bacillati</taxon>
        <taxon>Bacillota</taxon>
        <taxon>Bacilli</taxon>
        <taxon>Bacillales</taxon>
        <taxon>Paenibacillaceae</taxon>
        <taxon>Paenibacillus</taxon>
    </lineage>
</organism>
<evidence type="ECO:0000256" key="7">
    <source>
        <dbReference type="ARBA" id="ARBA00022832"/>
    </source>
</evidence>
<keyword evidence="7" id="KW-0276">Fatty acid metabolism</keyword>
<evidence type="ECO:0000313" key="19">
    <source>
        <dbReference type="Proteomes" id="UP000683139"/>
    </source>
</evidence>
<dbReference type="RefSeq" id="WP_213518428.1">
    <property type="nucleotide sequence ID" value="NZ_BOSE01000008.1"/>
</dbReference>
<dbReference type="GO" id="GO:0004315">
    <property type="term" value="F:3-oxoacyl-[acyl-carrier-protein] synthase activity"/>
    <property type="evidence" value="ECO:0007669"/>
    <property type="project" value="UniProtKB-UniRule"/>
</dbReference>
<dbReference type="PROSITE" id="PS00606">
    <property type="entry name" value="KS3_1"/>
    <property type="match status" value="1"/>
</dbReference>
<dbReference type="PIRSF" id="PIRSF000447">
    <property type="entry name" value="KAS_II"/>
    <property type="match status" value="1"/>
</dbReference>
<dbReference type="PANTHER" id="PTHR11712">
    <property type="entry name" value="POLYKETIDE SYNTHASE-RELATED"/>
    <property type="match status" value="1"/>
</dbReference>
<evidence type="ECO:0000256" key="16">
    <source>
        <dbReference type="RuleBase" id="RU003694"/>
    </source>
</evidence>
<comment type="function">
    <text evidence="11 14">Involved in the type II fatty acid elongation cycle. Catalyzes the elongation of a wide range of acyl-ACP by the addition of two carbons from malonyl-ACP to an acyl acceptor. Can efficiently catalyze the conversion of palmitoleoyl-ACP (cis-hexadec-9-enoyl-ACP) to cis-vaccenoyl-ACP (cis-octadec-11-enoyl-ACP), an essential step in the thermal regulation of fatty acid composition.</text>
</comment>
<comment type="caution">
    <text evidence="18">The sequence shown here is derived from an EMBL/GenBank/DDBJ whole genome shotgun (WGS) entry which is preliminary data.</text>
</comment>
<evidence type="ECO:0000256" key="15">
    <source>
        <dbReference type="PIRSR" id="PIRSR000447-1"/>
    </source>
</evidence>
<evidence type="ECO:0000313" key="18">
    <source>
        <dbReference type="EMBL" id="GIP18232.1"/>
    </source>
</evidence>
<dbReference type="Gene3D" id="3.40.47.10">
    <property type="match status" value="1"/>
</dbReference>
<feature type="domain" description="Ketosynthase family 3 (KS3)" evidence="17">
    <location>
        <begin position="1"/>
        <end position="407"/>
    </location>
</feature>
<keyword evidence="19" id="KW-1185">Reference proteome</keyword>
<evidence type="ECO:0000256" key="13">
    <source>
        <dbReference type="ARBA" id="ARBA00047659"/>
    </source>
</evidence>
<reference evidence="18" key="1">
    <citation type="submission" date="2021-03" db="EMBL/GenBank/DDBJ databases">
        <title>Antimicrobial resistance genes in bacteria isolated from Japanese honey, and their potential for conferring macrolide and lincosamide resistance in the American foulbrood pathogen Paenibacillus larvae.</title>
        <authorList>
            <person name="Okamoto M."/>
            <person name="Kumagai M."/>
            <person name="Kanamori H."/>
            <person name="Takamatsu D."/>
        </authorList>
    </citation>
    <scope>NUCLEOTIDE SEQUENCE</scope>
    <source>
        <strain evidence="18">J40TS1</strain>
    </source>
</reference>
<dbReference type="InterPro" id="IPR016039">
    <property type="entry name" value="Thiolase-like"/>
</dbReference>
<sequence>MRRVVVTGYGVISPSGNDAESLWNNVLNGKSGIKRLSDPAFAALPSQIAGTVEHFNASDYFDVKELNKYDLFVQYAYAAAKQALDMANIEETSFAKDRVGIYVGSGIGGIGTILKNHEQFISKGSKRVSPFMVPMMISNMAAGIIAIKTGFKGPSFSPVAACATSNQAIGEGFLSIKHGYTDAVIAGGAEASINEFAFSGFSNMKAMSTHNEHPQQASRPFDKRRDGFVMSEGAGILLLEEMEHAQQRGAHILGEIVGYGATTDAFHITSPDYNGAAKAMKLALDMAGILPAQIDYINAHATGTAEGDKSETKAIKAVFHTDAYRVKVSATKSMTGHLFGAAGGIEAIITLKAMQTGKIPPTINLTAEDEECDLDYVPNQAIDSDVSYAISNGFGFGGHNASILFKRV</sequence>
<keyword evidence="6 14" id="KW-0808">Transferase</keyword>
<comment type="catalytic activity">
    <reaction evidence="13 14">
        <text>a fatty acyl-[ACP] + malonyl-[ACP] + H(+) = a 3-oxoacyl-[ACP] + holo-[ACP] + CO2</text>
        <dbReference type="Rhea" id="RHEA:22836"/>
        <dbReference type="Rhea" id="RHEA-COMP:9623"/>
        <dbReference type="Rhea" id="RHEA-COMP:9685"/>
        <dbReference type="Rhea" id="RHEA-COMP:9916"/>
        <dbReference type="Rhea" id="RHEA-COMP:14125"/>
        <dbReference type="ChEBI" id="CHEBI:15378"/>
        <dbReference type="ChEBI" id="CHEBI:16526"/>
        <dbReference type="ChEBI" id="CHEBI:64479"/>
        <dbReference type="ChEBI" id="CHEBI:78449"/>
        <dbReference type="ChEBI" id="CHEBI:78776"/>
        <dbReference type="ChEBI" id="CHEBI:138651"/>
    </reaction>
</comment>
<evidence type="ECO:0000256" key="14">
    <source>
        <dbReference type="PIRNR" id="PIRNR000447"/>
    </source>
</evidence>
<evidence type="ECO:0000256" key="9">
    <source>
        <dbReference type="ARBA" id="ARBA00023160"/>
    </source>
</evidence>
<evidence type="ECO:0000256" key="12">
    <source>
        <dbReference type="ARBA" id="ARBA00047318"/>
    </source>
</evidence>
<dbReference type="InterPro" id="IPR014031">
    <property type="entry name" value="Ketoacyl_synth_C"/>
</dbReference>
<dbReference type="NCBIfam" id="NF005589">
    <property type="entry name" value="PRK07314.1"/>
    <property type="match status" value="1"/>
</dbReference>
<protein>
    <recommendedName>
        <fullName evidence="4 14">3-oxoacyl-[acyl-carrier-protein] synthase 2</fullName>
        <ecNumber evidence="3 14">2.3.1.179</ecNumber>
    </recommendedName>
</protein>
<comment type="similarity">
    <text evidence="2 14 16">Belongs to the thiolase-like superfamily. Beta-ketoacyl-ACP synthases family.</text>
</comment>
<gene>
    <name evidence="18" type="primary">abf</name>
    <name evidence="18" type="ORF">J40TS1_38740</name>
</gene>
<evidence type="ECO:0000256" key="6">
    <source>
        <dbReference type="ARBA" id="ARBA00022679"/>
    </source>
</evidence>
<dbReference type="Pfam" id="PF02801">
    <property type="entry name" value="Ketoacyl-synt_C"/>
    <property type="match status" value="1"/>
</dbReference>
<evidence type="ECO:0000256" key="3">
    <source>
        <dbReference type="ARBA" id="ARBA00012356"/>
    </source>
</evidence>
<dbReference type="Proteomes" id="UP000683139">
    <property type="component" value="Unassembled WGS sequence"/>
</dbReference>
<proteinExistence type="inferred from homology"/>
<dbReference type="AlphaFoldDB" id="A0A920CVJ8"/>
<dbReference type="PANTHER" id="PTHR11712:SF336">
    <property type="entry name" value="3-OXOACYL-[ACYL-CARRIER-PROTEIN] SYNTHASE, MITOCHONDRIAL"/>
    <property type="match status" value="1"/>
</dbReference>
<comment type="pathway">
    <text evidence="1 14">Lipid metabolism; fatty acid biosynthesis.</text>
</comment>
<comment type="catalytic activity">
    <reaction evidence="12 14">
        <text>(9Z)-hexadecenoyl-[ACP] + malonyl-[ACP] + H(+) = 3-oxo-(11Z)-octadecenoyl-[ACP] + holo-[ACP] + CO2</text>
        <dbReference type="Rhea" id="RHEA:55040"/>
        <dbReference type="Rhea" id="RHEA-COMP:9623"/>
        <dbReference type="Rhea" id="RHEA-COMP:9685"/>
        <dbReference type="Rhea" id="RHEA-COMP:10800"/>
        <dbReference type="Rhea" id="RHEA-COMP:14074"/>
        <dbReference type="ChEBI" id="CHEBI:15378"/>
        <dbReference type="ChEBI" id="CHEBI:16526"/>
        <dbReference type="ChEBI" id="CHEBI:64479"/>
        <dbReference type="ChEBI" id="CHEBI:78449"/>
        <dbReference type="ChEBI" id="CHEBI:83989"/>
        <dbReference type="ChEBI" id="CHEBI:138538"/>
        <dbReference type="EC" id="2.3.1.179"/>
    </reaction>
</comment>